<dbReference type="RefSeq" id="WP_084840957.1">
    <property type="nucleotide sequence ID" value="NZ_FOKV01000006.1"/>
</dbReference>
<keyword evidence="7" id="KW-0653">Protein transport</keyword>
<dbReference type="STRING" id="1334022.SAMN04487907_10677"/>
<dbReference type="GO" id="GO:0015031">
    <property type="term" value="P:protein transport"/>
    <property type="evidence" value="ECO:0007669"/>
    <property type="project" value="UniProtKB-KW"/>
</dbReference>
<dbReference type="GO" id="GO:0005886">
    <property type="term" value="C:plasma membrane"/>
    <property type="evidence" value="ECO:0007669"/>
    <property type="project" value="UniProtKB-SubCell"/>
</dbReference>
<evidence type="ECO:0000256" key="1">
    <source>
        <dbReference type="ARBA" id="ARBA00004162"/>
    </source>
</evidence>
<dbReference type="AlphaFoldDB" id="A0A1I1KMD4"/>
<evidence type="ECO:0000256" key="10">
    <source>
        <dbReference type="ARBA" id="ARBA00023136"/>
    </source>
</evidence>
<gene>
    <name evidence="13" type="ORF">SAMN04487907_10677</name>
</gene>
<dbReference type="SMART" id="SM01323">
    <property type="entry name" value="YajC"/>
    <property type="match status" value="1"/>
</dbReference>
<dbReference type="PRINTS" id="PR01853">
    <property type="entry name" value="YAJCTRNLCASE"/>
</dbReference>
<keyword evidence="14" id="KW-1185">Reference proteome</keyword>
<feature type="transmembrane region" description="Helical" evidence="12">
    <location>
        <begin position="6"/>
        <end position="22"/>
    </location>
</feature>
<evidence type="ECO:0000256" key="6">
    <source>
        <dbReference type="ARBA" id="ARBA00022692"/>
    </source>
</evidence>
<dbReference type="PANTHER" id="PTHR33909:SF1">
    <property type="entry name" value="SEC TRANSLOCON ACCESSORY COMPLEX SUBUNIT YAJC"/>
    <property type="match status" value="1"/>
</dbReference>
<dbReference type="InterPro" id="IPR003849">
    <property type="entry name" value="Preprotein_translocase_YajC"/>
</dbReference>
<evidence type="ECO:0000313" key="14">
    <source>
        <dbReference type="Proteomes" id="UP000199438"/>
    </source>
</evidence>
<dbReference type="Pfam" id="PF02699">
    <property type="entry name" value="YajC"/>
    <property type="match status" value="1"/>
</dbReference>
<evidence type="ECO:0000256" key="8">
    <source>
        <dbReference type="ARBA" id="ARBA00022989"/>
    </source>
</evidence>
<sequence>MDQIQQFLPLILMFAVVYFFMIRPQMKKAKQEKSFIAELKKGDRVVTKSGMHGKIVDFSEKNNAVIIETGAGKITFDKSSISLEMSQKLNEPAKPAKEDKKLKEEKK</sequence>
<evidence type="ECO:0000256" key="4">
    <source>
        <dbReference type="ARBA" id="ARBA00022448"/>
    </source>
</evidence>
<evidence type="ECO:0000256" key="5">
    <source>
        <dbReference type="ARBA" id="ARBA00022475"/>
    </source>
</evidence>
<comment type="subcellular location">
    <subcellularLocation>
        <location evidence="1">Cell membrane</location>
        <topology evidence="1">Single-pass membrane protein</topology>
    </subcellularLocation>
</comment>
<evidence type="ECO:0000256" key="12">
    <source>
        <dbReference type="SAM" id="Phobius"/>
    </source>
</evidence>
<feature type="compositionally biased region" description="Basic and acidic residues" evidence="11">
    <location>
        <begin position="94"/>
        <end position="107"/>
    </location>
</feature>
<dbReference type="PANTHER" id="PTHR33909">
    <property type="entry name" value="SEC TRANSLOCON ACCESSORY COMPLEX SUBUNIT YAJC"/>
    <property type="match status" value="1"/>
</dbReference>
<keyword evidence="5" id="KW-1003">Cell membrane</keyword>
<reference evidence="14" key="1">
    <citation type="submission" date="2016-10" db="EMBL/GenBank/DDBJ databases">
        <authorList>
            <person name="Varghese N."/>
            <person name="Submissions S."/>
        </authorList>
    </citation>
    <scope>NUCLEOTIDE SEQUENCE [LARGE SCALE GENOMIC DNA]</scope>
    <source>
        <strain evidence="14">DSM 24499</strain>
    </source>
</reference>
<evidence type="ECO:0000313" key="13">
    <source>
        <dbReference type="EMBL" id="SFC61861.1"/>
    </source>
</evidence>
<proteinExistence type="inferred from homology"/>
<evidence type="ECO:0000256" key="7">
    <source>
        <dbReference type="ARBA" id="ARBA00022927"/>
    </source>
</evidence>
<keyword evidence="8 12" id="KW-1133">Transmembrane helix</keyword>
<dbReference type="EMBL" id="FOKV01000006">
    <property type="protein sequence ID" value="SFC61861.1"/>
    <property type="molecule type" value="Genomic_DNA"/>
</dbReference>
<keyword evidence="6 12" id="KW-0812">Transmembrane</keyword>
<keyword evidence="9" id="KW-0811">Translocation</keyword>
<evidence type="ECO:0000256" key="9">
    <source>
        <dbReference type="ARBA" id="ARBA00023010"/>
    </source>
</evidence>
<name>A0A1I1KMD4_9FLAO</name>
<organism evidence="13 14">
    <name type="scientific">Zunongwangia mangrovi</name>
    <dbReference type="NCBI Taxonomy" id="1334022"/>
    <lineage>
        <taxon>Bacteria</taxon>
        <taxon>Pseudomonadati</taxon>
        <taxon>Bacteroidota</taxon>
        <taxon>Flavobacteriia</taxon>
        <taxon>Flavobacteriales</taxon>
        <taxon>Flavobacteriaceae</taxon>
        <taxon>Zunongwangia</taxon>
    </lineage>
</organism>
<feature type="region of interest" description="Disordered" evidence="11">
    <location>
        <begin position="87"/>
        <end position="107"/>
    </location>
</feature>
<evidence type="ECO:0000256" key="11">
    <source>
        <dbReference type="SAM" id="MobiDB-lite"/>
    </source>
</evidence>
<keyword evidence="4" id="KW-0813">Transport</keyword>
<dbReference type="Proteomes" id="UP000199438">
    <property type="component" value="Unassembled WGS sequence"/>
</dbReference>
<dbReference type="OrthoDB" id="9800132at2"/>
<accession>A0A1I1KMD4</accession>
<evidence type="ECO:0000256" key="3">
    <source>
        <dbReference type="ARBA" id="ARBA00014962"/>
    </source>
</evidence>
<keyword evidence="10 12" id="KW-0472">Membrane</keyword>
<evidence type="ECO:0000256" key="2">
    <source>
        <dbReference type="ARBA" id="ARBA00006742"/>
    </source>
</evidence>
<comment type="similarity">
    <text evidence="2">Belongs to the YajC family.</text>
</comment>
<dbReference type="NCBIfam" id="TIGR00739">
    <property type="entry name" value="yajC"/>
    <property type="match status" value="1"/>
</dbReference>
<protein>
    <recommendedName>
        <fullName evidence="3">Sec translocon accessory complex subunit YajC</fullName>
    </recommendedName>
</protein>